<evidence type="ECO:0000256" key="1">
    <source>
        <dbReference type="ARBA" id="ARBA00022491"/>
    </source>
</evidence>
<dbReference type="SUPFAM" id="SSF46689">
    <property type="entry name" value="Homeodomain-like"/>
    <property type="match status" value="1"/>
</dbReference>
<keyword evidence="4" id="KW-0804">Transcription</keyword>
<dbReference type="SUPFAM" id="SSF48498">
    <property type="entry name" value="Tetracyclin repressor-like, C-terminal domain"/>
    <property type="match status" value="1"/>
</dbReference>
<evidence type="ECO:0000259" key="6">
    <source>
        <dbReference type="PROSITE" id="PS50977"/>
    </source>
</evidence>
<dbReference type="PRINTS" id="PR00455">
    <property type="entry name" value="HTHTETR"/>
</dbReference>
<keyword evidence="2" id="KW-0805">Transcription regulation</keyword>
<organism evidence="7 8">
    <name type="scientific">Cohaesibacter gelatinilyticus</name>
    <dbReference type="NCBI Taxonomy" id="372072"/>
    <lineage>
        <taxon>Bacteria</taxon>
        <taxon>Pseudomonadati</taxon>
        <taxon>Pseudomonadota</taxon>
        <taxon>Alphaproteobacteria</taxon>
        <taxon>Hyphomicrobiales</taxon>
        <taxon>Cohaesibacteraceae</taxon>
    </lineage>
</organism>
<dbReference type="PROSITE" id="PS01081">
    <property type="entry name" value="HTH_TETR_1"/>
    <property type="match status" value="1"/>
</dbReference>
<dbReference type="Gene3D" id="1.10.357.10">
    <property type="entry name" value="Tetracycline Repressor, domain 2"/>
    <property type="match status" value="1"/>
</dbReference>
<dbReference type="Pfam" id="PF13977">
    <property type="entry name" value="TetR_C_6"/>
    <property type="match status" value="1"/>
</dbReference>
<evidence type="ECO:0000313" key="7">
    <source>
        <dbReference type="EMBL" id="SNZ19581.1"/>
    </source>
</evidence>
<protein>
    <submittedName>
        <fullName evidence="7">Transcriptional regulator, TetR family</fullName>
    </submittedName>
</protein>
<dbReference type="AlphaFoldDB" id="A0A285PI81"/>
<dbReference type="PANTHER" id="PTHR30055">
    <property type="entry name" value="HTH-TYPE TRANSCRIPTIONAL REGULATOR RUTR"/>
    <property type="match status" value="1"/>
</dbReference>
<dbReference type="Pfam" id="PF00440">
    <property type="entry name" value="TetR_N"/>
    <property type="match status" value="1"/>
</dbReference>
<dbReference type="Proteomes" id="UP000219439">
    <property type="component" value="Unassembled WGS sequence"/>
</dbReference>
<accession>A0A285PI81</accession>
<proteinExistence type="predicted"/>
<dbReference type="InterPro" id="IPR039538">
    <property type="entry name" value="BetI_C"/>
</dbReference>
<reference evidence="7 8" key="1">
    <citation type="submission" date="2017-09" db="EMBL/GenBank/DDBJ databases">
        <authorList>
            <person name="Ehlers B."/>
            <person name="Leendertz F.H."/>
        </authorList>
    </citation>
    <scope>NUCLEOTIDE SEQUENCE [LARGE SCALE GENOMIC DNA]</scope>
    <source>
        <strain evidence="7 8">DSM 18289</strain>
    </source>
</reference>
<feature type="domain" description="HTH tetR-type" evidence="6">
    <location>
        <begin position="8"/>
        <end position="68"/>
    </location>
</feature>
<gene>
    <name evidence="7" type="ORF">SAMN06265368_2671</name>
</gene>
<dbReference type="InterPro" id="IPR009057">
    <property type="entry name" value="Homeodomain-like_sf"/>
</dbReference>
<dbReference type="GO" id="GO:0000976">
    <property type="term" value="F:transcription cis-regulatory region binding"/>
    <property type="evidence" value="ECO:0007669"/>
    <property type="project" value="TreeGrafter"/>
</dbReference>
<dbReference type="PROSITE" id="PS50977">
    <property type="entry name" value="HTH_TETR_2"/>
    <property type="match status" value="1"/>
</dbReference>
<dbReference type="RefSeq" id="WP_097153918.1">
    <property type="nucleotide sequence ID" value="NZ_OBEL01000002.1"/>
</dbReference>
<evidence type="ECO:0000256" key="2">
    <source>
        <dbReference type="ARBA" id="ARBA00023015"/>
    </source>
</evidence>
<dbReference type="InterPro" id="IPR050109">
    <property type="entry name" value="HTH-type_TetR-like_transc_reg"/>
</dbReference>
<sequence length="197" mass="21958">MPKIVDKEEMKNKIMDAAMIVYSDVGFHVATMDAIARQSGLGKGTVYLYFKSKETLTIALVDRIFGRMAEDFIGEKPCASLEEFRKQLRATLDISKEHAAFIRVFFEVLGPSFASDAFVKKVAGFFDQLGAHYAEQLTHLQKADALRSDMDAGITGRALVAMMDGLILHKGLFSISTRKHRQMIDASLDLMFVDPKA</sequence>
<dbReference type="OrthoDB" id="9816431at2"/>
<evidence type="ECO:0000256" key="5">
    <source>
        <dbReference type="PROSITE-ProRule" id="PRU00335"/>
    </source>
</evidence>
<evidence type="ECO:0000313" key="8">
    <source>
        <dbReference type="Proteomes" id="UP000219439"/>
    </source>
</evidence>
<keyword evidence="1" id="KW-0678">Repressor</keyword>
<dbReference type="InterPro" id="IPR023772">
    <property type="entry name" value="DNA-bd_HTH_TetR-type_CS"/>
</dbReference>
<evidence type="ECO:0000256" key="4">
    <source>
        <dbReference type="ARBA" id="ARBA00023163"/>
    </source>
</evidence>
<dbReference type="InterPro" id="IPR036271">
    <property type="entry name" value="Tet_transcr_reg_TetR-rel_C_sf"/>
</dbReference>
<dbReference type="InterPro" id="IPR001647">
    <property type="entry name" value="HTH_TetR"/>
</dbReference>
<keyword evidence="8" id="KW-1185">Reference proteome</keyword>
<dbReference type="EMBL" id="OBEL01000002">
    <property type="protein sequence ID" value="SNZ19581.1"/>
    <property type="molecule type" value="Genomic_DNA"/>
</dbReference>
<dbReference type="GO" id="GO:0003700">
    <property type="term" value="F:DNA-binding transcription factor activity"/>
    <property type="evidence" value="ECO:0007669"/>
    <property type="project" value="TreeGrafter"/>
</dbReference>
<feature type="DNA-binding region" description="H-T-H motif" evidence="5">
    <location>
        <begin position="31"/>
        <end position="50"/>
    </location>
</feature>
<name>A0A285PI81_9HYPH</name>
<keyword evidence="3 5" id="KW-0238">DNA-binding</keyword>
<dbReference type="PANTHER" id="PTHR30055:SF226">
    <property type="entry name" value="HTH-TYPE TRANSCRIPTIONAL REGULATOR PKSA"/>
    <property type="match status" value="1"/>
</dbReference>
<evidence type="ECO:0000256" key="3">
    <source>
        <dbReference type="ARBA" id="ARBA00023125"/>
    </source>
</evidence>